<comment type="subunit">
    <text evidence="3">Monomer.</text>
</comment>
<feature type="site" description="Lowers pKa of active site Cys" evidence="3">
    <location>
        <position position="161"/>
    </location>
</feature>
<organism evidence="5 6">
    <name type="scientific">Symbiobacterium thermophilum</name>
    <dbReference type="NCBI Taxonomy" id="2734"/>
    <lineage>
        <taxon>Bacteria</taxon>
        <taxon>Bacillati</taxon>
        <taxon>Bacillota</taxon>
        <taxon>Clostridia</taxon>
        <taxon>Eubacteriales</taxon>
        <taxon>Symbiobacteriaceae</taxon>
        <taxon>Symbiobacterium</taxon>
    </lineage>
</organism>
<dbReference type="InterPro" id="IPR045864">
    <property type="entry name" value="aa-tRNA-synth_II/BPL/LPL"/>
</dbReference>
<dbReference type="GO" id="GO:0033819">
    <property type="term" value="F:lipoyl(octanoyl) transferase activity"/>
    <property type="evidence" value="ECO:0007669"/>
    <property type="project" value="UniProtKB-UniRule"/>
</dbReference>
<dbReference type="InterPro" id="IPR024898">
    <property type="entry name" value="LipM"/>
</dbReference>
<gene>
    <name evidence="3" type="primary">lipM</name>
    <name evidence="5" type="ORF">CWE10_11115</name>
</gene>
<dbReference type="Pfam" id="PF21948">
    <property type="entry name" value="LplA-B_cat"/>
    <property type="match status" value="1"/>
</dbReference>
<comment type="similarity">
    <text evidence="3">Belongs to the octanoyltransferase LipM family.</text>
</comment>
<dbReference type="EC" id="2.3.1.181" evidence="3"/>
<dbReference type="InterPro" id="IPR050664">
    <property type="entry name" value="Octanoyltrans_LipM/LipL"/>
</dbReference>
<feature type="active site" description="Acyl-thioester intermediate" evidence="3">
    <location>
        <position position="146"/>
    </location>
</feature>
<dbReference type="SMR" id="A0A953LJ41"/>
<comment type="caution">
    <text evidence="5">The sequence shown here is derived from an EMBL/GenBank/DDBJ whole genome shotgun (WGS) entry which is preliminary data.</text>
</comment>
<evidence type="ECO:0000313" key="5">
    <source>
        <dbReference type="EMBL" id="MBY6276739.1"/>
    </source>
</evidence>
<comment type="pathway">
    <text evidence="3">Protein modification; protein lipoylation via endogenous pathway; protein N(6)-(lipoyl)lysine from octanoyl-[acyl-carrier-protein].</text>
</comment>
<dbReference type="OMA" id="AGRGYIH"/>
<proteinExistence type="inferred from homology"/>
<keyword evidence="2 3" id="KW-0012">Acyltransferase</keyword>
<name>A0A953LJ41_SYMTR</name>
<comment type="function">
    <text evidence="3">Catalyzes the transfer of endogenously produced octanoic acid from octanoyl-acyl-carrier-protein onto the lipoyl domain of GcvH, an intermediate carrier during protein lipoylation.</text>
</comment>
<dbReference type="GO" id="GO:0009107">
    <property type="term" value="P:lipoate biosynthetic process"/>
    <property type="evidence" value="ECO:0007669"/>
    <property type="project" value="UniProtKB-UniRule"/>
</dbReference>
<dbReference type="Proteomes" id="UP000732377">
    <property type="component" value="Unassembled WGS sequence"/>
</dbReference>
<evidence type="ECO:0000256" key="2">
    <source>
        <dbReference type="ARBA" id="ARBA00023315"/>
    </source>
</evidence>
<protein>
    <recommendedName>
        <fullName evidence="3">Octanoyltransferase LipM</fullName>
        <ecNumber evidence="3">2.3.1.181</ecNumber>
    </recommendedName>
    <alternativeName>
        <fullName evidence="3">Octanoyl-[acyl-carrier-protein]:[GcvH] N-octanoyltransferase</fullName>
    </alternativeName>
</protein>
<comment type="miscellaneous">
    <text evidence="3">In the reaction, the free carboxyl group of octanoic acid is attached via an amide linkage to the epsilon-amino group of a specific lysine residue of lipoyl domains of lipoate-dependent enzymes. The reaction proceeds via an octanoyl-thioester enzyme intermediate.</text>
</comment>
<evidence type="ECO:0000259" key="4">
    <source>
        <dbReference type="PROSITE" id="PS51733"/>
    </source>
</evidence>
<dbReference type="SUPFAM" id="SSF55681">
    <property type="entry name" value="Class II aaRS and biotin synthetases"/>
    <property type="match status" value="1"/>
</dbReference>
<keyword evidence="1 3" id="KW-0808">Transferase</keyword>
<dbReference type="PANTHER" id="PTHR43679">
    <property type="entry name" value="OCTANOYLTRANSFERASE LIPM-RELATED"/>
    <property type="match status" value="1"/>
</dbReference>
<dbReference type="GO" id="GO:0009249">
    <property type="term" value="P:protein lipoylation"/>
    <property type="evidence" value="ECO:0007669"/>
    <property type="project" value="UniProtKB-UniRule"/>
</dbReference>
<evidence type="ECO:0000256" key="1">
    <source>
        <dbReference type="ARBA" id="ARBA00022679"/>
    </source>
</evidence>
<dbReference type="HAMAP" id="MF_02118">
    <property type="entry name" value="LipM"/>
    <property type="match status" value="1"/>
</dbReference>
<dbReference type="EMBL" id="PIUK01000105">
    <property type="protein sequence ID" value="MBY6276739.1"/>
    <property type="molecule type" value="Genomic_DNA"/>
</dbReference>
<dbReference type="InterPro" id="IPR004143">
    <property type="entry name" value="BPL_LPL_catalytic"/>
</dbReference>
<dbReference type="Gene3D" id="3.30.930.10">
    <property type="entry name" value="Bira Bifunctional Protein, Domain 2"/>
    <property type="match status" value="1"/>
</dbReference>
<dbReference type="AlphaFoldDB" id="A0A953LJ41"/>
<accession>A0A953LJ41</accession>
<dbReference type="PANTHER" id="PTHR43679:SF2">
    <property type="entry name" value="OCTANOYL-[GCVH]:PROTEIN N-OCTANOYLTRANSFERASE"/>
    <property type="match status" value="1"/>
</dbReference>
<feature type="domain" description="BPL/LPL catalytic" evidence="4">
    <location>
        <begin position="32"/>
        <end position="244"/>
    </location>
</feature>
<evidence type="ECO:0000256" key="3">
    <source>
        <dbReference type="HAMAP-Rule" id="MF_02118"/>
    </source>
</evidence>
<reference evidence="5" key="1">
    <citation type="submission" date="2017-11" db="EMBL/GenBank/DDBJ databases">
        <title>Three new genomes from thermophilic consortium.</title>
        <authorList>
            <person name="Quaggio R."/>
            <person name="Amgarten D."/>
            <person name="Setubal J.C."/>
        </authorList>
    </citation>
    <scope>NUCLEOTIDE SEQUENCE</scope>
    <source>
        <strain evidence="5">ZCTH01-B2</strain>
    </source>
</reference>
<sequence length="274" mass="30049">METNWRLLDTGHRPGPENMAIDEAIAMAHGRGEVPPTLRFYGWNPPAVSIGYFQSMLGEVDLDAVRAGGYGYVRRPTGGRLIFHHMELTYSVVIREELLPGGVIETYREISRGLLAGMAELGVPAALSGGDRDPRRADPDGFHTACFDTASAYELQVGGRKVAGSAQTRRDGVILQHGSILLDIDVPLLFRLMRLPEGIPAERLMARFRAKSTTLAEALGRPVSWAEARDAFAAGFARALGLTLTPGQLTEREEKEAQTLVEAKYGCDNWNMRK</sequence>
<evidence type="ECO:0000313" key="6">
    <source>
        <dbReference type="Proteomes" id="UP000732377"/>
    </source>
</evidence>
<dbReference type="CDD" id="cd16443">
    <property type="entry name" value="LplA"/>
    <property type="match status" value="1"/>
</dbReference>
<dbReference type="PROSITE" id="PS51733">
    <property type="entry name" value="BPL_LPL_CATALYTIC"/>
    <property type="match status" value="1"/>
</dbReference>
<comment type="catalytic activity">
    <reaction evidence="3">
        <text>octanoyl-[ACP] + L-lysyl-[protein] = N(6)-octanoyl-L-lysyl-[protein] + holo-[ACP] + H(+)</text>
        <dbReference type="Rhea" id="RHEA:17665"/>
        <dbReference type="Rhea" id="RHEA-COMP:9636"/>
        <dbReference type="Rhea" id="RHEA-COMP:9685"/>
        <dbReference type="Rhea" id="RHEA-COMP:9752"/>
        <dbReference type="Rhea" id="RHEA-COMP:9928"/>
        <dbReference type="ChEBI" id="CHEBI:15378"/>
        <dbReference type="ChEBI" id="CHEBI:29969"/>
        <dbReference type="ChEBI" id="CHEBI:64479"/>
        <dbReference type="ChEBI" id="CHEBI:78463"/>
        <dbReference type="ChEBI" id="CHEBI:78809"/>
        <dbReference type="EC" id="2.3.1.181"/>
    </reaction>
</comment>